<evidence type="ECO:0000313" key="4">
    <source>
        <dbReference type="Proteomes" id="UP001341281"/>
    </source>
</evidence>
<name>A0AAQ3TWN3_PASNO</name>
<sequence length="205" mass="23279">KNDGAGVSNSHGGTIPATSPTKTSRDRALPSSRPAQNHLLRMIDSAPLSPRLTEQRFAAQLLQGLAGAWHATFLAMQERDHVPTWQEFRQAFRAHYILASLMEQKQREFRELEQGNKTMMQYVQSFIYLSQYAPEDVADDTSLSGQTLARFTDLVDTTLDMENRLCIANKDQKRKRQANIAVVGSSQKQKPTYQPPQYQRPRFVV</sequence>
<protein>
    <recommendedName>
        <fullName evidence="2">Retrotransposon gag domain-containing protein</fullName>
    </recommendedName>
</protein>
<proteinExistence type="predicted"/>
<gene>
    <name evidence="3" type="ORF">U9M48_028352</name>
</gene>
<dbReference type="InterPro" id="IPR005162">
    <property type="entry name" value="Retrotrans_gag_dom"/>
</dbReference>
<feature type="domain" description="Retrotransposon gag" evidence="2">
    <location>
        <begin position="57"/>
        <end position="144"/>
    </location>
</feature>
<feature type="region of interest" description="Disordered" evidence="1">
    <location>
        <begin position="1"/>
        <end position="36"/>
    </location>
</feature>
<dbReference type="Proteomes" id="UP001341281">
    <property type="component" value="Chromosome 06"/>
</dbReference>
<evidence type="ECO:0000313" key="3">
    <source>
        <dbReference type="EMBL" id="WVZ80918.1"/>
    </source>
</evidence>
<dbReference type="Pfam" id="PF03732">
    <property type="entry name" value="Retrotrans_gag"/>
    <property type="match status" value="1"/>
</dbReference>
<organism evidence="3 4">
    <name type="scientific">Paspalum notatum var. saurae</name>
    <dbReference type="NCBI Taxonomy" id="547442"/>
    <lineage>
        <taxon>Eukaryota</taxon>
        <taxon>Viridiplantae</taxon>
        <taxon>Streptophyta</taxon>
        <taxon>Embryophyta</taxon>
        <taxon>Tracheophyta</taxon>
        <taxon>Spermatophyta</taxon>
        <taxon>Magnoliopsida</taxon>
        <taxon>Liliopsida</taxon>
        <taxon>Poales</taxon>
        <taxon>Poaceae</taxon>
        <taxon>PACMAD clade</taxon>
        <taxon>Panicoideae</taxon>
        <taxon>Andropogonodae</taxon>
        <taxon>Paspaleae</taxon>
        <taxon>Paspalinae</taxon>
        <taxon>Paspalum</taxon>
    </lineage>
</organism>
<dbReference type="EMBL" id="CP144750">
    <property type="protein sequence ID" value="WVZ80918.1"/>
    <property type="molecule type" value="Genomic_DNA"/>
</dbReference>
<feature type="region of interest" description="Disordered" evidence="1">
    <location>
        <begin position="180"/>
        <end position="205"/>
    </location>
</feature>
<reference evidence="3 4" key="1">
    <citation type="submission" date="2024-02" db="EMBL/GenBank/DDBJ databases">
        <title>High-quality chromosome-scale genome assembly of Pensacola bahiagrass (Paspalum notatum Flugge var. saurae).</title>
        <authorList>
            <person name="Vega J.M."/>
            <person name="Podio M."/>
            <person name="Orjuela J."/>
            <person name="Siena L.A."/>
            <person name="Pessino S.C."/>
            <person name="Combes M.C."/>
            <person name="Mariac C."/>
            <person name="Albertini E."/>
            <person name="Pupilli F."/>
            <person name="Ortiz J.P.A."/>
            <person name="Leblanc O."/>
        </authorList>
    </citation>
    <scope>NUCLEOTIDE SEQUENCE [LARGE SCALE GENOMIC DNA]</scope>
    <source>
        <strain evidence="3">R1</strain>
        <tissue evidence="3">Leaf</tissue>
    </source>
</reference>
<feature type="compositionally biased region" description="Low complexity" evidence="1">
    <location>
        <begin position="187"/>
        <end position="205"/>
    </location>
</feature>
<dbReference type="AlphaFoldDB" id="A0AAQ3TWN3"/>
<feature type="compositionally biased region" description="Polar residues" evidence="1">
    <location>
        <begin position="7"/>
        <end position="22"/>
    </location>
</feature>
<accession>A0AAQ3TWN3</accession>
<feature type="non-terminal residue" evidence="3">
    <location>
        <position position="1"/>
    </location>
</feature>
<keyword evidence="4" id="KW-1185">Reference proteome</keyword>
<evidence type="ECO:0000259" key="2">
    <source>
        <dbReference type="Pfam" id="PF03732"/>
    </source>
</evidence>
<evidence type="ECO:0000256" key="1">
    <source>
        <dbReference type="SAM" id="MobiDB-lite"/>
    </source>
</evidence>